<dbReference type="InterPro" id="IPR042089">
    <property type="entry name" value="Peptidase_M13_dom_2"/>
</dbReference>
<feature type="domain" description="Peptidase M13 N-terminal" evidence="10">
    <location>
        <begin position="69"/>
        <end position="455"/>
    </location>
</feature>
<comment type="cofactor">
    <cofactor evidence="1">
        <name>Zn(2+)</name>
        <dbReference type="ChEBI" id="CHEBI:29105"/>
    </cofactor>
</comment>
<dbReference type="PRINTS" id="PR00786">
    <property type="entry name" value="NEPRILYSIN"/>
</dbReference>
<organism evidence="11 12">
    <name type="scientific">Steinernema glaseri</name>
    <dbReference type="NCBI Taxonomy" id="37863"/>
    <lineage>
        <taxon>Eukaryota</taxon>
        <taxon>Metazoa</taxon>
        <taxon>Ecdysozoa</taxon>
        <taxon>Nematoda</taxon>
        <taxon>Chromadorea</taxon>
        <taxon>Rhabditida</taxon>
        <taxon>Tylenchina</taxon>
        <taxon>Panagrolaimomorpha</taxon>
        <taxon>Strongyloidoidea</taxon>
        <taxon>Steinernematidae</taxon>
        <taxon>Steinernema</taxon>
    </lineage>
</organism>
<evidence type="ECO:0000259" key="9">
    <source>
        <dbReference type="Pfam" id="PF01431"/>
    </source>
</evidence>
<evidence type="ECO:0000259" key="10">
    <source>
        <dbReference type="Pfam" id="PF05649"/>
    </source>
</evidence>
<dbReference type="GO" id="GO:0016485">
    <property type="term" value="P:protein processing"/>
    <property type="evidence" value="ECO:0007669"/>
    <property type="project" value="TreeGrafter"/>
</dbReference>
<evidence type="ECO:0000256" key="1">
    <source>
        <dbReference type="ARBA" id="ARBA00001947"/>
    </source>
</evidence>
<dbReference type="PANTHER" id="PTHR11733">
    <property type="entry name" value="ZINC METALLOPROTEASE FAMILY M13 NEPRILYSIN-RELATED"/>
    <property type="match status" value="1"/>
</dbReference>
<dbReference type="GO" id="GO:0005886">
    <property type="term" value="C:plasma membrane"/>
    <property type="evidence" value="ECO:0007669"/>
    <property type="project" value="TreeGrafter"/>
</dbReference>
<evidence type="ECO:0000256" key="7">
    <source>
        <dbReference type="ARBA" id="ARBA00023049"/>
    </source>
</evidence>
<keyword evidence="5" id="KW-0378">Hydrolase</keyword>
<keyword evidence="6" id="KW-0862">Zinc</keyword>
<proteinExistence type="inferred from homology"/>
<reference evidence="12" key="1">
    <citation type="submission" date="2016-11" db="UniProtKB">
        <authorList>
            <consortium name="WormBaseParasite"/>
        </authorList>
    </citation>
    <scope>IDENTIFICATION</scope>
</reference>
<dbReference type="Pfam" id="PF05649">
    <property type="entry name" value="Peptidase_M13_N"/>
    <property type="match status" value="1"/>
</dbReference>
<sequence length="881" mass="101803">MERPTLLLCAALLLQLHGVLSAGWNWQTAGRGNLFLNFLLSNKAPVGHSPGYYTVGKFLNSSMNRHANPCDDFYEYTCGNYGINNDYSFGKTFVGTFRKAQQDIFKKMVDLYKDPRHSGSSAIEKVKIAFRKCADGTENRVGIMLASIREEGGWPLLNKCPLIEYNLTSLIMLTKNKALLSFRVVPDEEHRSHILEIRPSKLDIPGARNYKEPEKSYKQIRAHKDYIYEKVNMLRNEFLTNRGVSCASGPVSRADIDEMFALETELFKARTSPLVKKEISLMNLQYPDINFLEIIAHYGGPKAVALFKMKPYVNIATKYIDTVIRLWRTKKQAMVNYIFWRYMRSQYLDKFQLRGQYAVVPEMIAVMNRNKMVNFPVEEGCSTVLSWFTDMPIHATSALYARKYVSKRVIDEVTKMAEAVKAAMMDMLHRTWMKGGIQLQSYGKLSYMKFNIGYPEWIMDNSALDEYYKDLKIENYFGYSYIVDHILRFQLRKEFDLLGARVDRERFIYPAQFANAHLSNEKNAIEFPAGLLHDPVFGVDYPRAVNFGTIGATLAHEMTHAFDMSALCHKTPHIYAAHCETSRNCIQMKKIQENIEKMRPKQNVIRDKRIRTQLPPDQIECKEYDEIGVKVNWWDNASLAEYNNRAKCFVDQFNGYRIEDTDLYVDGEKTLSENIADSNIDVAFKAYWKFLASLGQDEEPRVPGVEHLTNDQLFFVAASSFFCSKNTREDKIERHSWDSHAPDRHRVNGMMQNSREFAKVFNCPAGSKMVRQNPCHMFTDPQDYESIYESPWTTRTPPHWATGRPSTTPTTTRRHDELRMFNGLWSTQSVSCLYPFVSILLSSLPPSHWPDVLSPDTVVLPPVIQMIRDRFRFISPDRQTV</sequence>
<accession>A0A1I7Z1Z2</accession>
<dbReference type="WBParaSite" id="L893_g2202.t1">
    <property type="protein sequence ID" value="L893_g2202.t1"/>
    <property type="gene ID" value="L893_g2202"/>
</dbReference>
<dbReference type="Pfam" id="PF01431">
    <property type="entry name" value="Peptidase_M13"/>
    <property type="match status" value="2"/>
</dbReference>
<evidence type="ECO:0000256" key="2">
    <source>
        <dbReference type="ARBA" id="ARBA00007357"/>
    </source>
</evidence>
<evidence type="ECO:0000256" key="6">
    <source>
        <dbReference type="ARBA" id="ARBA00022833"/>
    </source>
</evidence>
<feature type="signal peptide" evidence="8">
    <location>
        <begin position="1"/>
        <end position="21"/>
    </location>
</feature>
<evidence type="ECO:0000256" key="4">
    <source>
        <dbReference type="ARBA" id="ARBA00022723"/>
    </source>
</evidence>
<evidence type="ECO:0000313" key="12">
    <source>
        <dbReference type="WBParaSite" id="L893_g2202.t1"/>
    </source>
</evidence>
<keyword evidence="11" id="KW-1185">Reference proteome</keyword>
<comment type="similarity">
    <text evidence="2">Belongs to the peptidase M13 family.</text>
</comment>
<evidence type="ECO:0000256" key="5">
    <source>
        <dbReference type="ARBA" id="ARBA00022801"/>
    </source>
</evidence>
<dbReference type="InterPro" id="IPR008753">
    <property type="entry name" value="Peptidase_M13_N"/>
</dbReference>
<dbReference type="Gene3D" id="1.10.1380.10">
    <property type="entry name" value="Neutral endopeptidase , domain2"/>
    <property type="match status" value="1"/>
</dbReference>
<keyword evidence="8" id="KW-0732">Signal</keyword>
<keyword evidence="3" id="KW-0645">Protease</keyword>
<evidence type="ECO:0000313" key="11">
    <source>
        <dbReference type="Proteomes" id="UP000095287"/>
    </source>
</evidence>
<dbReference type="InterPro" id="IPR018497">
    <property type="entry name" value="Peptidase_M13_C"/>
</dbReference>
<evidence type="ECO:0000256" key="3">
    <source>
        <dbReference type="ARBA" id="ARBA00022670"/>
    </source>
</evidence>
<feature type="domain" description="Peptidase M13 C-terminal" evidence="9">
    <location>
        <begin position="515"/>
        <end position="566"/>
    </location>
</feature>
<keyword evidence="4" id="KW-0479">Metal-binding</keyword>
<dbReference type="GO" id="GO:0046872">
    <property type="term" value="F:metal ion binding"/>
    <property type="evidence" value="ECO:0007669"/>
    <property type="project" value="UniProtKB-KW"/>
</dbReference>
<feature type="domain" description="Peptidase M13 C-terminal" evidence="9">
    <location>
        <begin position="623"/>
        <end position="776"/>
    </location>
</feature>
<dbReference type="InterPro" id="IPR000718">
    <property type="entry name" value="Peptidase_M13"/>
</dbReference>
<evidence type="ECO:0000256" key="8">
    <source>
        <dbReference type="SAM" id="SignalP"/>
    </source>
</evidence>
<dbReference type="CDD" id="cd08662">
    <property type="entry name" value="M13"/>
    <property type="match status" value="1"/>
</dbReference>
<feature type="chain" id="PRO_5009312857" evidence="8">
    <location>
        <begin position="22"/>
        <end position="881"/>
    </location>
</feature>
<dbReference type="PANTHER" id="PTHR11733:SF167">
    <property type="entry name" value="FI17812P1-RELATED"/>
    <property type="match status" value="1"/>
</dbReference>
<dbReference type="SUPFAM" id="SSF55486">
    <property type="entry name" value="Metalloproteases ('zincins'), catalytic domain"/>
    <property type="match status" value="2"/>
</dbReference>
<name>A0A1I7Z1Z2_9BILA</name>
<dbReference type="PROSITE" id="PS51885">
    <property type="entry name" value="NEPRILYSIN"/>
    <property type="match status" value="1"/>
</dbReference>
<dbReference type="InterPro" id="IPR024079">
    <property type="entry name" value="MetalloPept_cat_dom_sf"/>
</dbReference>
<dbReference type="AlphaFoldDB" id="A0A1I7Z1Z2"/>
<protein>
    <submittedName>
        <fullName evidence="12">Peptidase_M13 domain-containing protein</fullName>
    </submittedName>
</protein>
<dbReference type="GO" id="GO:0004222">
    <property type="term" value="F:metalloendopeptidase activity"/>
    <property type="evidence" value="ECO:0007669"/>
    <property type="project" value="InterPro"/>
</dbReference>
<dbReference type="Gene3D" id="3.40.390.10">
    <property type="entry name" value="Collagenase (Catalytic Domain)"/>
    <property type="match status" value="1"/>
</dbReference>
<dbReference type="Proteomes" id="UP000095287">
    <property type="component" value="Unplaced"/>
</dbReference>
<keyword evidence="7" id="KW-0482">Metalloprotease</keyword>